<keyword evidence="6" id="KW-1278">Translocase</keyword>
<dbReference type="PANTHER" id="PTHR11995:SF33">
    <property type="entry name" value="NADH-QUINONE OXIDOREDUCTASE SUBUNIT B 2"/>
    <property type="match status" value="1"/>
</dbReference>
<name>A0A0F9HRK0_9ZZZZ</name>
<keyword evidence="10" id="KW-0472">Membrane</keyword>
<dbReference type="EMBL" id="LAZR01014377">
    <property type="protein sequence ID" value="KKM17762.1"/>
    <property type="molecule type" value="Genomic_DNA"/>
</dbReference>
<evidence type="ECO:0000256" key="9">
    <source>
        <dbReference type="ARBA" id="ARBA00023027"/>
    </source>
</evidence>
<accession>A0A0F9HRK0</accession>
<dbReference type="HAMAP" id="MF_01356">
    <property type="entry name" value="NDH1_NuoB"/>
    <property type="match status" value="1"/>
</dbReference>
<keyword evidence="4" id="KW-0004">4Fe-4S</keyword>
<evidence type="ECO:0000256" key="1">
    <source>
        <dbReference type="ARBA" id="ARBA00009173"/>
    </source>
</evidence>
<proteinExistence type="inferred from homology"/>
<dbReference type="GO" id="GO:0045271">
    <property type="term" value="C:respiratory chain complex I"/>
    <property type="evidence" value="ECO:0007669"/>
    <property type="project" value="TreeGrafter"/>
</dbReference>
<dbReference type="PANTHER" id="PTHR11995">
    <property type="entry name" value="NADH DEHYDROGENASE"/>
    <property type="match status" value="1"/>
</dbReference>
<sequence>MDESLVKIRQDEDIDETVKKNILLASVDGMVNWARRSSLWPLMFGLACCAIEMIATATPRYDLARFGAEVMRASPRQADLMIVAGTVTWKMAPPVRRIYLQMAEPRWVISMGSCATIGGPFAYGYSTLPGVNLIIPVDVYVPGCPPRPESLLQGLMLLQEKIKKVGTIGKGLSGVAAIRIRPPASHISRLM</sequence>
<evidence type="ECO:0000256" key="2">
    <source>
        <dbReference type="ARBA" id="ARBA00022448"/>
    </source>
</evidence>
<dbReference type="GO" id="GO:0015990">
    <property type="term" value="P:electron transport coupled proton transport"/>
    <property type="evidence" value="ECO:0007669"/>
    <property type="project" value="TreeGrafter"/>
</dbReference>
<organism evidence="12">
    <name type="scientific">marine sediment metagenome</name>
    <dbReference type="NCBI Taxonomy" id="412755"/>
    <lineage>
        <taxon>unclassified sequences</taxon>
        <taxon>metagenomes</taxon>
        <taxon>ecological metagenomes</taxon>
    </lineage>
</organism>
<keyword evidence="5" id="KW-0479">Metal-binding</keyword>
<feature type="domain" description="NADH:ubiquinone oxidoreductase-like 20kDa subunit" evidence="11">
    <location>
        <begin position="48"/>
        <end position="157"/>
    </location>
</feature>
<comment type="similarity">
    <text evidence="1">Belongs to the complex I 20 kDa subunit family.</text>
</comment>
<keyword evidence="2" id="KW-0813">Transport</keyword>
<dbReference type="SUPFAM" id="SSF56770">
    <property type="entry name" value="HydA/Nqo6-like"/>
    <property type="match status" value="1"/>
</dbReference>
<evidence type="ECO:0000259" key="11">
    <source>
        <dbReference type="Pfam" id="PF01058"/>
    </source>
</evidence>
<protein>
    <recommendedName>
        <fullName evidence="11">NADH:ubiquinone oxidoreductase-like 20kDa subunit domain-containing protein</fullName>
    </recommendedName>
</protein>
<comment type="caution">
    <text evidence="12">The sequence shown here is derived from an EMBL/GenBank/DDBJ whole genome shotgun (WGS) entry which is preliminary data.</text>
</comment>
<dbReference type="Pfam" id="PF01058">
    <property type="entry name" value="Oxidored_q6"/>
    <property type="match status" value="1"/>
</dbReference>
<evidence type="ECO:0000256" key="10">
    <source>
        <dbReference type="ARBA" id="ARBA00023136"/>
    </source>
</evidence>
<dbReference type="NCBIfam" id="NF005012">
    <property type="entry name" value="PRK06411.1"/>
    <property type="match status" value="1"/>
</dbReference>
<keyword evidence="3" id="KW-1003">Cell membrane</keyword>
<evidence type="ECO:0000313" key="12">
    <source>
        <dbReference type="EMBL" id="KKM17762.1"/>
    </source>
</evidence>
<evidence type="ECO:0000256" key="8">
    <source>
        <dbReference type="ARBA" id="ARBA00023014"/>
    </source>
</evidence>
<dbReference type="GO" id="GO:0008137">
    <property type="term" value="F:NADH dehydrogenase (ubiquinone) activity"/>
    <property type="evidence" value="ECO:0007669"/>
    <property type="project" value="InterPro"/>
</dbReference>
<dbReference type="FunFam" id="3.40.50.12280:FF:000002">
    <property type="entry name" value="NADH-quinone oxidoreductase subunit B"/>
    <property type="match status" value="1"/>
</dbReference>
<dbReference type="AlphaFoldDB" id="A0A0F9HRK0"/>
<dbReference type="GO" id="GO:0051539">
    <property type="term" value="F:4 iron, 4 sulfur cluster binding"/>
    <property type="evidence" value="ECO:0007669"/>
    <property type="project" value="UniProtKB-KW"/>
</dbReference>
<evidence type="ECO:0000256" key="4">
    <source>
        <dbReference type="ARBA" id="ARBA00022485"/>
    </source>
</evidence>
<dbReference type="NCBIfam" id="TIGR01957">
    <property type="entry name" value="nuoB_fam"/>
    <property type="match status" value="1"/>
</dbReference>
<gene>
    <name evidence="12" type="ORF">LCGC14_1672510</name>
</gene>
<keyword evidence="8" id="KW-0411">Iron-sulfur</keyword>
<dbReference type="InterPro" id="IPR006137">
    <property type="entry name" value="NADH_UbQ_OxRdtase-like_20kDa"/>
</dbReference>
<keyword evidence="9" id="KW-0520">NAD</keyword>
<evidence type="ECO:0000256" key="6">
    <source>
        <dbReference type="ARBA" id="ARBA00022967"/>
    </source>
</evidence>
<evidence type="ECO:0000256" key="5">
    <source>
        <dbReference type="ARBA" id="ARBA00022723"/>
    </source>
</evidence>
<reference evidence="12" key="1">
    <citation type="journal article" date="2015" name="Nature">
        <title>Complex archaea that bridge the gap between prokaryotes and eukaryotes.</title>
        <authorList>
            <person name="Spang A."/>
            <person name="Saw J.H."/>
            <person name="Jorgensen S.L."/>
            <person name="Zaremba-Niedzwiedzka K."/>
            <person name="Martijn J."/>
            <person name="Lind A.E."/>
            <person name="van Eijk R."/>
            <person name="Schleper C."/>
            <person name="Guy L."/>
            <person name="Ettema T.J."/>
        </authorList>
    </citation>
    <scope>NUCLEOTIDE SEQUENCE</scope>
</reference>
<dbReference type="Gene3D" id="3.40.50.12280">
    <property type="match status" value="1"/>
</dbReference>
<dbReference type="GO" id="GO:0046872">
    <property type="term" value="F:metal ion binding"/>
    <property type="evidence" value="ECO:0007669"/>
    <property type="project" value="UniProtKB-KW"/>
</dbReference>
<dbReference type="GO" id="GO:0048038">
    <property type="term" value="F:quinone binding"/>
    <property type="evidence" value="ECO:0007669"/>
    <property type="project" value="InterPro"/>
</dbReference>
<dbReference type="GO" id="GO:0009060">
    <property type="term" value="P:aerobic respiration"/>
    <property type="evidence" value="ECO:0007669"/>
    <property type="project" value="TreeGrafter"/>
</dbReference>
<evidence type="ECO:0000256" key="3">
    <source>
        <dbReference type="ARBA" id="ARBA00022475"/>
    </source>
</evidence>
<dbReference type="InterPro" id="IPR006138">
    <property type="entry name" value="NADH_UQ_OxRdtase_20Kd_su"/>
</dbReference>
<evidence type="ECO:0000256" key="7">
    <source>
        <dbReference type="ARBA" id="ARBA00023004"/>
    </source>
</evidence>
<keyword evidence="7" id="KW-0408">Iron</keyword>